<feature type="transmembrane region" description="Helical" evidence="7">
    <location>
        <begin position="100"/>
        <end position="120"/>
    </location>
</feature>
<dbReference type="GO" id="GO:0005886">
    <property type="term" value="C:plasma membrane"/>
    <property type="evidence" value="ECO:0007669"/>
    <property type="project" value="UniProtKB-SubCell"/>
</dbReference>
<keyword evidence="2" id="KW-0813">Transport</keyword>
<dbReference type="InterPro" id="IPR011701">
    <property type="entry name" value="MFS"/>
</dbReference>
<dbReference type="Gene3D" id="1.20.1250.20">
    <property type="entry name" value="MFS general substrate transporter like domains"/>
    <property type="match status" value="2"/>
</dbReference>
<dbReference type="SUPFAM" id="SSF103473">
    <property type="entry name" value="MFS general substrate transporter"/>
    <property type="match status" value="1"/>
</dbReference>
<dbReference type="AlphaFoldDB" id="A0A843Z3F8"/>
<feature type="transmembrane region" description="Helical" evidence="7">
    <location>
        <begin position="165"/>
        <end position="185"/>
    </location>
</feature>
<evidence type="ECO:0000256" key="7">
    <source>
        <dbReference type="SAM" id="Phobius"/>
    </source>
</evidence>
<evidence type="ECO:0000256" key="6">
    <source>
        <dbReference type="ARBA" id="ARBA00023136"/>
    </source>
</evidence>
<dbReference type="InterPro" id="IPR020846">
    <property type="entry name" value="MFS_dom"/>
</dbReference>
<feature type="transmembrane region" description="Helical" evidence="7">
    <location>
        <begin position="292"/>
        <end position="309"/>
    </location>
</feature>
<feature type="transmembrane region" description="Helical" evidence="7">
    <location>
        <begin position="44"/>
        <end position="61"/>
    </location>
</feature>
<keyword evidence="6 7" id="KW-0472">Membrane</keyword>
<feature type="transmembrane region" description="Helical" evidence="7">
    <location>
        <begin position="315"/>
        <end position="331"/>
    </location>
</feature>
<evidence type="ECO:0000256" key="4">
    <source>
        <dbReference type="ARBA" id="ARBA00022692"/>
    </source>
</evidence>
<feature type="transmembrane region" description="Helical" evidence="7">
    <location>
        <begin position="21"/>
        <end position="38"/>
    </location>
</feature>
<dbReference type="GO" id="GO:0022857">
    <property type="term" value="F:transmembrane transporter activity"/>
    <property type="evidence" value="ECO:0007669"/>
    <property type="project" value="InterPro"/>
</dbReference>
<evidence type="ECO:0000313" key="8">
    <source>
        <dbReference type="EMBL" id="MQR27139.1"/>
    </source>
</evidence>
<dbReference type="Pfam" id="PF07690">
    <property type="entry name" value="MFS_1"/>
    <property type="match status" value="2"/>
</dbReference>
<evidence type="ECO:0000313" key="9">
    <source>
        <dbReference type="Proteomes" id="UP000469952"/>
    </source>
</evidence>
<evidence type="ECO:0000256" key="2">
    <source>
        <dbReference type="ARBA" id="ARBA00022448"/>
    </source>
</evidence>
<keyword evidence="5 7" id="KW-1133">Transmembrane helix</keyword>
<dbReference type="RefSeq" id="WP_059442472.1">
    <property type="nucleotide sequence ID" value="NZ_BCMO01000022.1"/>
</dbReference>
<name>A0A843Z3F8_LEUME</name>
<evidence type="ECO:0000256" key="5">
    <source>
        <dbReference type="ARBA" id="ARBA00022989"/>
    </source>
</evidence>
<proteinExistence type="predicted"/>
<comment type="subcellular location">
    <subcellularLocation>
        <location evidence="1">Cell membrane</location>
        <topology evidence="1">Multi-pass membrane protein</topology>
    </subcellularLocation>
</comment>
<dbReference type="InterPro" id="IPR036259">
    <property type="entry name" value="MFS_trans_sf"/>
</dbReference>
<keyword evidence="3" id="KW-1003">Cell membrane</keyword>
<dbReference type="EMBL" id="WIPA01000011">
    <property type="protein sequence ID" value="MQR27139.1"/>
    <property type="molecule type" value="Genomic_DNA"/>
</dbReference>
<feature type="transmembrane region" description="Helical" evidence="7">
    <location>
        <begin position="141"/>
        <end position="159"/>
    </location>
</feature>
<sequence>MWKNLHPNIRKRIQIEFLSRLGSSLIFPFMSIYLFHAYNAQITGVLMMINIIISFLAGIYGGYLTDVFGRRRLLLFGEFIKLLASIGIVCANLPVYHFPWLTFVMMFLGNIASGLISPASEAMLIDVSTEKTRAFMYAINYWANNLALMVGMIIGGWLFERHFLLLTTILVIINISSLLLTKYLITETHEQMVNIKCHVGFQSVFHSYQIVLCDVRFVIFTLGGILLLSVEFQRTNFIAIHLAQSFIHTKWLGISFDGVKMLSLLTSINTAIIVLFTAPISRWITNRNTKKIFVMGTTLFTLGYALQAYVNTLPLLIFSSFILSFGELMYVPTRQSKLADLMPENKRGAYLAFNGSIFQLGKVIASSMLIGAPFLGSFGIATAIIFLGLGAIILTLWALRLIPDNQSNM</sequence>
<keyword evidence="4 7" id="KW-0812">Transmembrane</keyword>
<feature type="transmembrane region" description="Helical" evidence="7">
    <location>
        <begin position="261"/>
        <end position="280"/>
    </location>
</feature>
<comment type="caution">
    <text evidence="8">The sequence shown here is derived from an EMBL/GenBank/DDBJ whole genome shotgun (WGS) entry which is preliminary data.</text>
</comment>
<dbReference type="PANTHER" id="PTHR23517:SF3">
    <property type="entry name" value="INTEGRAL MEMBRANE TRANSPORT PROTEIN"/>
    <property type="match status" value="1"/>
</dbReference>
<gene>
    <name evidence="8" type="ORF">GFV13_07660</name>
</gene>
<dbReference type="CDD" id="cd17329">
    <property type="entry name" value="MFS_MdtH_MDR_like"/>
    <property type="match status" value="1"/>
</dbReference>
<dbReference type="Proteomes" id="UP000469952">
    <property type="component" value="Unassembled WGS sequence"/>
</dbReference>
<feature type="transmembrane region" description="Helical" evidence="7">
    <location>
        <begin position="351"/>
        <end position="372"/>
    </location>
</feature>
<organism evidence="8 9">
    <name type="scientific">Leuconostoc mesenteroides</name>
    <dbReference type="NCBI Taxonomy" id="1245"/>
    <lineage>
        <taxon>Bacteria</taxon>
        <taxon>Bacillati</taxon>
        <taxon>Bacillota</taxon>
        <taxon>Bacilli</taxon>
        <taxon>Lactobacillales</taxon>
        <taxon>Lactobacillaceae</taxon>
        <taxon>Leuconostoc</taxon>
    </lineage>
</organism>
<protein>
    <submittedName>
        <fullName evidence="8">MFS transporter</fullName>
    </submittedName>
</protein>
<feature type="transmembrane region" description="Helical" evidence="7">
    <location>
        <begin position="205"/>
        <end position="228"/>
    </location>
</feature>
<feature type="transmembrane region" description="Helical" evidence="7">
    <location>
        <begin position="73"/>
        <end position="94"/>
    </location>
</feature>
<reference evidence="8 9" key="1">
    <citation type="submission" date="2019-10" db="EMBL/GenBank/DDBJ databases">
        <title>WGS of Leuconostoc mesenteroides.</title>
        <authorList>
            <person name="Melo Bolivar J."/>
            <person name="Marino-Ramirez L."/>
            <person name="Villamil Diaz L.M."/>
        </authorList>
    </citation>
    <scope>NUCLEOTIDE SEQUENCE [LARGE SCALE GENOMIC DNA]</scope>
    <source>
        <strain evidence="8 9">M11</strain>
    </source>
</reference>
<evidence type="ECO:0000256" key="1">
    <source>
        <dbReference type="ARBA" id="ARBA00004651"/>
    </source>
</evidence>
<dbReference type="PROSITE" id="PS50850">
    <property type="entry name" value="MFS"/>
    <property type="match status" value="1"/>
</dbReference>
<accession>A0A843Z3F8</accession>
<evidence type="ECO:0000256" key="3">
    <source>
        <dbReference type="ARBA" id="ARBA00022475"/>
    </source>
</evidence>
<feature type="transmembrane region" description="Helical" evidence="7">
    <location>
        <begin position="378"/>
        <end position="399"/>
    </location>
</feature>
<dbReference type="InterPro" id="IPR050171">
    <property type="entry name" value="MFS_Transporters"/>
</dbReference>
<dbReference type="PANTHER" id="PTHR23517">
    <property type="entry name" value="RESISTANCE PROTEIN MDTM, PUTATIVE-RELATED-RELATED"/>
    <property type="match status" value="1"/>
</dbReference>